<evidence type="ECO:0000313" key="2">
    <source>
        <dbReference type="Proteomes" id="UP000005741"/>
    </source>
</evidence>
<evidence type="ECO:0000313" key="1">
    <source>
        <dbReference type="EMBL" id="EHQ35903.1"/>
    </source>
</evidence>
<dbReference type="InParanoid" id="H1YXA0"/>
<dbReference type="HOGENOM" id="CLU_211862_0_0_2"/>
<dbReference type="RefSeq" id="WP_004077893.1">
    <property type="nucleotide sequence ID" value="NZ_CM001436.1"/>
</dbReference>
<dbReference type="AlphaFoldDB" id="H1YXA0"/>
<dbReference type="Proteomes" id="UP000005741">
    <property type="component" value="Chromosome"/>
</dbReference>
<reference evidence="1 2" key="1">
    <citation type="submission" date="2011-10" db="EMBL/GenBank/DDBJ databases">
        <title>The Improved High-Quality Draft genome of Methanoplanus limicola DSM 2279.</title>
        <authorList>
            <consortium name="US DOE Joint Genome Institute (JGI-PGF)"/>
            <person name="Lucas S."/>
            <person name="Copeland A."/>
            <person name="Lapidus A."/>
            <person name="Glavina del Rio T."/>
            <person name="Dalin E."/>
            <person name="Tice H."/>
            <person name="Bruce D."/>
            <person name="Goodwin L."/>
            <person name="Pitluck S."/>
            <person name="Peters L."/>
            <person name="Mikhailova N."/>
            <person name="Lu M."/>
            <person name="Kyrpides N."/>
            <person name="Mavromatis K."/>
            <person name="Ivanova N."/>
            <person name="Markowitz V."/>
            <person name="Cheng J.-F."/>
            <person name="Hugenholtz P."/>
            <person name="Woyke T."/>
            <person name="Wu D."/>
            <person name="Wirth R."/>
            <person name="Brambilla E.-M."/>
            <person name="Klenk H.-P."/>
            <person name="Eisen J.A."/>
        </authorList>
    </citation>
    <scope>NUCLEOTIDE SEQUENCE [LARGE SCALE GENOMIC DNA]</scope>
    <source>
        <strain evidence="1 2">DSM 2279</strain>
    </source>
</reference>
<proteinExistence type="predicted"/>
<keyword evidence="2" id="KW-1185">Reference proteome</keyword>
<organism evidence="1 2">
    <name type="scientific">Methanoplanus limicola DSM 2279</name>
    <dbReference type="NCBI Taxonomy" id="937775"/>
    <lineage>
        <taxon>Archaea</taxon>
        <taxon>Methanobacteriati</taxon>
        <taxon>Methanobacteriota</taxon>
        <taxon>Stenosarchaea group</taxon>
        <taxon>Methanomicrobia</taxon>
        <taxon>Methanomicrobiales</taxon>
        <taxon>Methanomicrobiaceae</taxon>
        <taxon>Methanoplanus</taxon>
    </lineage>
</organism>
<dbReference type="EMBL" id="CM001436">
    <property type="protein sequence ID" value="EHQ35903.1"/>
    <property type="molecule type" value="Genomic_DNA"/>
</dbReference>
<gene>
    <name evidence="1" type="ORF">Metlim_1802</name>
</gene>
<protein>
    <submittedName>
        <fullName evidence="1">Uncharacterized protein</fullName>
    </submittedName>
</protein>
<dbReference type="STRING" id="937775.Metlim_1802"/>
<name>H1YXA0_9EURY</name>
<sequence length="51" mass="6241">MWGRLRSNKEKDQDFGCDWLLGFEKETKDYYSKNPEKISEFYTRNKGKNMK</sequence>
<accession>H1YXA0</accession>